<dbReference type="SUPFAM" id="SSF52540">
    <property type="entry name" value="P-loop containing nucleoside triphosphate hydrolases"/>
    <property type="match status" value="2"/>
</dbReference>
<keyword evidence="4 6" id="KW-0067">ATP-binding</keyword>
<dbReference type="PANTHER" id="PTHR43790">
    <property type="entry name" value="CARBOHYDRATE TRANSPORT ATP-BINDING PROTEIN MG119-RELATED"/>
    <property type="match status" value="1"/>
</dbReference>
<dbReference type="InterPro" id="IPR050107">
    <property type="entry name" value="ABC_carbohydrate_import_ATPase"/>
</dbReference>
<dbReference type="EMBL" id="VIRS01000034">
    <property type="protein sequence ID" value="TQS40809.1"/>
    <property type="molecule type" value="Genomic_DNA"/>
</dbReference>
<dbReference type="CDD" id="cd03216">
    <property type="entry name" value="ABC_Carb_Monos_I"/>
    <property type="match status" value="1"/>
</dbReference>
<dbReference type="RefSeq" id="WP_142708830.1">
    <property type="nucleotide sequence ID" value="NZ_VIRS01000034.1"/>
</dbReference>
<evidence type="ECO:0000256" key="2">
    <source>
        <dbReference type="ARBA" id="ARBA00022737"/>
    </source>
</evidence>
<organism evidence="6 7">
    <name type="scientific">Cryptosporangium phraense</name>
    <dbReference type="NCBI Taxonomy" id="2593070"/>
    <lineage>
        <taxon>Bacteria</taxon>
        <taxon>Bacillati</taxon>
        <taxon>Actinomycetota</taxon>
        <taxon>Actinomycetes</taxon>
        <taxon>Cryptosporangiales</taxon>
        <taxon>Cryptosporangiaceae</taxon>
        <taxon>Cryptosporangium</taxon>
    </lineage>
</organism>
<dbReference type="InParanoid" id="A0A545AHM1"/>
<dbReference type="InterPro" id="IPR017871">
    <property type="entry name" value="ABC_transporter-like_CS"/>
</dbReference>
<comment type="caution">
    <text evidence="6">The sequence shown here is derived from an EMBL/GenBank/DDBJ whole genome shotgun (WGS) entry which is preliminary data.</text>
</comment>
<evidence type="ECO:0000256" key="3">
    <source>
        <dbReference type="ARBA" id="ARBA00022741"/>
    </source>
</evidence>
<evidence type="ECO:0000313" key="7">
    <source>
        <dbReference type="Proteomes" id="UP000317982"/>
    </source>
</evidence>
<dbReference type="Pfam" id="PF00005">
    <property type="entry name" value="ABC_tran"/>
    <property type="match status" value="2"/>
</dbReference>
<gene>
    <name evidence="6" type="ORF">FL583_33150</name>
</gene>
<dbReference type="InterPro" id="IPR003439">
    <property type="entry name" value="ABC_transporter-like_ATP-bd"/>
</dbReference>
<keyword evidence="3" id="KW-0547">Nucleotide-binding</keyword>
<proteinExistence type="predicted"/>
<dbReference type="InterPro" id="IPR003593">
    <property type="entry name" value="AAA+_ATPase"/>
</dbReference>
<feature type="domain" description="ABC transporter" evidence="5">
    <location>
        <begin position="246"/>
        <end position="496"/>
    </location>
</feature>
<keyword evidence="2" id="KW-0677">Repeat</keyword>
<reference evidence="6 7" key="1">
    <citation type="submission" date="2019-07" db="EMBL/GenBank/DDBJ databases">
        <title>Cryptosporangium phraense sp. nov., isolated from plant litter.</title>
        <authorList>
            <person name="Suriyachadkun C."/>
        </authorList>
    </citation>
    <scope>NUCLEOTIDE SEQUENCE [LARGE SCALE GENOMIC DNA]</scope>
    <source>
        <strain evidence="6 7">A-T 5661</strain>
    </source>
</reference>
<feature type="domain" description="ABC transporter" evidence="5">
    <location>
        <begin position="5"/>
        <end position="239"/>
    </location>
</feature>
<evidence type="ECO:0000256" key="1">
    <source>
        <dbReference type="ARBA" id="ARBA00022448"/>
    </source>
</evidence>
<dbReference type="GO" id="GO:0016887">
    <property type="term" value="F:ATP hydrolysis activity"/>
    <property type="evidence" value="ECO:0007669"/>
    <property type="project" value="InterPro"/>
</dbReference>
<keyword evidence="1" id="KW-0813">Transport</keyword>
<dbReference type="GO" id="GO:0005524">
    <property type="term" value="F:ATP binding"/>
    <property type="evidence" value="ECO:0007669"/>
    <property type="project" value="UniProtKB-KW"/>
</dbReference>
<dbReference type="OrthoDB" id="3311037at2"/>
<sequence>MGELLAVHGVSKRFPNGTVALRDVDLTIARGSIHGLVGANGAGKSTLFKIIAGAHEPSAGELIWQGSAVDWSNPAAPRAAGVATMYQHIPLVPTLSVLENVFLGEMSGLFRRGRLMARYEALCERFGYRPDPNALVGDLPIGERQMVAVAQALAAGATLICMDEPTASMARAEVDLLFRAVHRLRESEGTSFVFCSHFLDQVLELTDEVSVLRDGRMVFTGPTSELDEERLVDLMVGRKLSAMENVRMAPVAPEAAPVLEAINLRSPSGVDDVSLTVRAGEVIGLAGMLGSGRSEILEAIFGADKRCEGTVRIKGEDVGKRVDQRVKAGLALVPEDRNRQGLIGAWEIWRNTTLPDVAQLSLRRIIPDANAEHERAEKGVADLKVRTPSVSTPVSALSGGNAQKVVFAKWMYGDACAYLLDEPTVGVDVGAKADILELVRGFARAGNAVVIVSSEFEELLAVAQRILVVRGGRIVAERNSQDTDEAELLALSSGLGTTDLGRTA</sequence>
<dbReference type="PROSITE" id="PS50893">
    <property type="entry name" value="ABC_TRANSPORTER_2"/>
    <property type="match status" value="2"/>
</dbReference>
<accession>A0A545AHM1</accession>
<evidence type="ECO:0000256" key="4">
    <source>
        <dbReference type="ARBA" id="ARBA00022840"/>
    </source>
</evidence>
<dbReference type="Gene3D" id="3.40.50.300">
    <property type="entry name" value="P-loop containing nucleotide triphosphate hydrolases"/>
    <property type="match status" value="2"/>
</dbReference>
<dbReference type="InterPro" id="IPR027417">
    <property type="entry name" value="P-loop_NTPase"/>
</dbReference>
<dbReference type="PROSITE" id="PS00211">
    <property type="entry name" value="ABC_TRANSPORTER_1"/>
    <property type="match status" value="1"/>
</dbReference>
<evidence type="ECO:0000259" key="5">
    <source>
        <dbReference type="PROSITE" id="PS50893"/>
    </source>
</evidence>
<dbReference type="AlphaFoldDB" id="A0A545AHM1"/>
<keyword evidence="7" id="KW-1185">Reference proteome</keyword>
<dbReference type="Proteomes" id="UP000317982">
    <property type="component" value="Unassembled WGS sequence"/>
</dbReference>
<name>A0A545AHM1_9ACTN</name>
<dbReference type="CDD" id="cd03215">
    <property type="entry name" value="ABC_Carb_Monos_II"/>
    <property type="match status" value="1"/>
</dbReference>
<protein>
    <submittedName>
        <fullName evidence="6">Sugar ABC transporter ATP-binding protein</fullName>
    </submittedName>
</protein>
<dbReference type="SMART" id="SM00382">
    <property type="entry name" value="AAA"/>
    <property type="match status" value="2"/>
</dbReference>
<dbReference type="PANTHER" id="PTHR43790:SF9">
    <property type="entry name" value="GALACTOFURANOSE TRANSPORTER ATP-BINDING PROTEIN YTFR"/>
    <property type="match status" value="1"/>
</dbReference>
<evidence type="ECO:0000313" key="6">
    <source>
        <dbReference type="EMBL" id="TQS40809.1"/>
    </source>
</evidence>